<sequence length="53" mass="6496">MQLLLLFGDCPQLIESRYMNTGSLERLYNYPFDRNTTSFFLRVEWKCMNNRRL</sequence>
<comment type="caution">
    <text evidence="1">The sequence shown here is derived from an EMBL/GenBank/DDBJ whole genome shotgun (WGS) entry which is preliminary data.</text>
</comment>
<protein>
    <submittedName>
        <fullName evidence="1">Uncharacterized protein</fullName>
    </submittedName>
</protein>
<evidence type="ECO:0000313" key="2">
    <source>
        <dbReference type="Proteomes" id="UP000215914"/>
    </source>
</evidence>
<keyword evidence="2" id="KW-1185">Reference proteome</keyword>
<name>A0A9K3IX96_HELAN</name>
<reference evidence="1" key="1">
    <citation type="journal article" date="2017" name="Nature">
        <title>The sunflower genome provides insights into oil metabolism, flowering and Asterid evolution.</title>
        <authorList>
            <person name="Badouin H."/>
            <person name="Gouzy J."/>
            <person name="Grassa C.J."/>
            <person name="Murat F."/>
            <person name="Staton S.E."/>
            <person name="Cottret L."/>
            <person name="Lelandais-Briere C."/>
            <person name="Owens G.L."/>
            <person name="Carrere S."/>
            <person name="Mayjonade B."/>
            <person name="Legrand L."/>
            <person name="Gill N."/>
            <person name="Kane N.C."/>
            <person name="Bowers J.E."/>
            <person name="Hubner S."/>
            <person name="Bellec A."/>
            <person name="Berard A."/>
            <person name="Berges H."/>
            <person name="Blanchet N."/>
            <person name="Boniface M.C."/>
            <person name="Brunel D."/>
            <person name="Catrice O."/>
            <person name="Chaidir N."/>
            <person name="Claudel C."/>
            <person name="Donnadieu C."/>
            <person name="Faraut T."/>
            <person name="Fievet G."/>
            <person name="Helmstetter N."/>
            <person name="King M."/>
            <person name="Knapp S.J."/>
            <person name="Lai Z."/>
            <person name="Le Paslier M.C."/>
            <person name="Lippi Y."/>
            <person name="Lorenzon L."/>
            <person name="Mandel J.R."/>
            <person name="Marage G."/>
            <person name="Marchand G."/>
            <person name="Marquand E."/>
            <person name="Bret-Mestries E."/>
            <person name="Morien E."/>
            <person name="Nambeesan S."/>
            <person name="Nguyen T."/>
            <person name="Pegot-Espagnet P."/>
            <person name="Pouilly N."/>
            <person name="Raftis F."/>
            <person name="Sallet E."/>
            <person name="Schiex T."/>
            <person name="Thomas J."/>
            <person name="Vandecasteele C."/>
            <person name="Vares D."/>
            <person name="Vear F."/>
            <person name="Vautrin S."/>
            <person name="Crespi M."/>
            <person name="Mangin B."/>
            <person name="Burke J.M."/>
            <person name="Salse J."/>
            <person name="Munos S."/>
            <person name="Vincourt P."/>
            <person name="Rieseberg L.H."/>
            <person name="Langlade N.B."/>
        </authorList>
    </citation>
    <scope>NUCLEOTIDE SEQUENCE</scope>
    <source>
        <tissue evidence="1">Leaves</tissue>
    </source>
</reference>
<evidence type="ECO:0000313" key="1">
    <source>
        <dbReference type="EMBL" id="KAF5804823.1"/>
    </source>
</evidence>
<dbReference type="Gramene" id="mRNA:HanXRQr2_Chr05g0201671">
    <property type="protein sequence ID" value="mRNA:HanXRQr2_Chr05g0201671"/>
    <property type="gene ID" value="HanXRQr2_Chr05g0201671"/>
</dbReference>
<dbReference type="Proteomes" id="UP000215914">
    <property type="component" value="Unassembled WGS sequence"/>
</dbReference>
<dbReference type="EMBL" id="MNCJ02000320">
    <property type="protein sequence ID" value="KAF5804823.1"/>
    <property type="molecule type" value="Genomic_DNA"/>
</dbReference>
<organism evidence="1 2">
    <name type="scientific">Helianthus annuus</name>
    <name type="common">Common sunflower</name>
    <dbReference type="NCBI Taxonomy" id="4232"/>
    <lineage>
        <taxon>Eukaryota</taxon>
        <taxon>Viridiplantae</taxon>
        <taxon>Streptophyta</taxon>
        <taxon>Embryophyta</taxon>
        <taxon>Tracheophyta</taxon>
        <taxon>Spermatophyta</taxon>
        <taxon>Magnoliopsida</taxon>
        <taxon>eudicotyledons</taxon>
        <taxon>Gunneridae</taxon>
        <taxon>Pentapetalae</taxon>
        <taxon>asterids</taxon>
        <taxon>campanulids</taxon>
        <taxon>Asterales</taxon>
        <taxon>Asteraceae</taxon>
        <taxon>Asteroideae</taxon>
        <taxon>Heliantheae alliance</taxon>
        <taxon>Heliantheae</taxon>
        <taxon>Helianthus</taxon>
    </lineage>
</organism>
<dbReference type="AlphaFoldDB" id="A0A9K3IX96"/>
<gene>
    <name evidence="1" type="ORF">HanXRQr2_Chr05g0201671</name>
</gene>
<proteinExistence type="predicted"/>
<reference evidence="1" key="2">
    <citation type="submission" date="2020-06" db="EMBL/GenBank/DDBJ databases">
        <title>Helianthus annuus Genome sequencing and assembly Release 2.</title>
        <authorList>
            <person name="Gouzy J."/>
            <person name="Langlade N."/>
            <person name="Munos S."/>
        </authorList>
    </citation>
    <scope>NUCLEOTIDE SEQUENCE</scope>
    <source>
        <tissue evidence="1">Leaves</tissue>
    </source>
</reference>
<accession>A0A9K3IX96</accession>